<feature type="repeat" description="WD" evidence="1">
    <location>
        <begin position="371"/>
        <end position="413"/>
    </location>
</feature>
<feature type="compositionally biased region" description="Pro residues" evidence="2">
    <location>
        <begin position="989"/>
        <end position="999"/>
    </location>
</feature>
<name>A0AAE0TDD8_9BIVA</name>
<feature type="compositionally biased region" description="Basic and acidic residues" evidence="2">
    <location>
        <begin position="1101"/>
        <end position="1121"/>
    </location>
</feature>
<keyword evidence="4" id="KW-1185">Reference proteome</keyword>
<evidence type="ECO:0000256" key="1">
    <source>
        <dbReference type="PROSITE-ProRule" id="PRU00221"/>
    </source>
</evidence>
<comment type="caution">
    <text evidence="3">The sequence shown here is derived from an EMBL/GenBank/DDBJ whole genome shotgun (WGS) entry which is preliminary data.</text>
</comment>
<feature type="compositionally biased region" description="Polar residues" evidence="2">
    <location>
        <begin position="1205"/>
        <end position="1216"/>
    </location>
</feature>
<feature type="compositionally biased region" description="Basic and acidic residues" evidence="2">
    <location>
        <begin position="1251"/>
        <end position="1269"/>
    </location>
</feature>
<feature type="compositionally biased region" description="Basic and acidic residues" evidence="2">
    <location>
        <begin position="1073"/>
        <end position="1086"/>
    </location>
</feature>
<feature type="compositionally biased region" description="Low complexity" evidence="2">
    <location>
        <begin position="1518"/>
        <end position="1536"/>
    </location>
</feature>
<dbReference type="SUPFAM" id="SSF50978">
    <property type="entry name" value="WD40 repeat-like"/>
    <property type="match status" value="3"/>
</dbReference>
<dbReference type="InterPro" id="IPR015943">
    <property type="entry name" value="WD40/YVTN_repeat-like_dom_sf"/>
</dbReference>
<sequence length="1633" mass="185204">MPFSSTLENINMSAAAEVHPGGFTSQGLPGDPLQLVIDIPGAEESDADSQDLGSEASDSYDDLSSLSEIGEEDEEGSENEFRVRPDPVFEKIKESLSRTQKKSESALSVASDVSDGSGEGPLVQISEQYSSIPYGIQPRATYEHAKTNSDIMGVAYNSRMRQFLILDSKGITTWKRDMVDPRVRRALQHPKYEYRLIINIVYAAKYNCYFALGKDFSLKVLNRDFEETFSVNADLRSVLFMLFNPVKDELITGGVGGIKVWCFKQVTGQAFQDLKPLANYRLFVKYTLPDVGGSWVKRVDLDHQLQHLYCCSDTDLHVYDLNGKLLFRFERAHTMSITGCCYSPTAKFLVTSSVDSEVKVWSLTGGQVHTFRGHSRAVTSMILHPDCASIVITASLDGSIRMWSLDFMDLLYMIVVSTDGVLWMGLTDDKLLYVSTCRYISLWSLNYFYQFWGLARNQLTNMYLSGCKEKTTRLVALGEDSSVRLFIRSNRRNITTVLPPPDISPLQKVLSLCYSREFNVAFLLVSNKEIWVYTTRTDPSCRIAVWDVHELQMPYTFSRPAADSGEIQQIKTSSSVGHGVSHRATENGNGNDVVANCCSLCILNSTAMMWTDEGFCCPIRHSYLLLGLEDGRILFMDPVVKGQKFMEFKASKDAIRDMRQDISHSCLITLSRLKQLMLVQIWGLPQLDLNYELYSAPDINICSRLGLTFFTGHETGHLNFHFLEPAEDLGLSKAKQEPEYDEVVEKRRPEHNSRVVALDSVVTLRIFISASADGAIKVWDENKMLLTEIMMDESLSSACFLNDLGDVLIGFKNHIFFIDHSRICPHFKPPEIEMETSDQESDVYEDPSVLYEGIIPNPDPLTKDNYLVPYQIEFSRDFLEGKLKIEHKKAKTEETASDSDSTLSMAPTYLYYSPPDSPGPLSNIDMTLGAGYSDYDLYKHMEFTMQEIGPKRHRRHIGLMGELPGISDKEDDRDVREKRMLPMFGASPGPSPEITPPPSARGSPTPEKPKEEQVPPGGESVVKIPKDFKPVKLGSEPARVKKVQRPGSSKPEAEDVPGTQEESTRRRPGLRGIKVDVHGLMKEERKKRITSGRAPSLTRRSSTDHSHPDLDHDHDHDHDALLKLQQQKKQRNQKKKEQQMMQDRKMPKRGDPLKMKPPSMLDRQAWEFKLKDYHPPHELKADKDKHESEKPETDGMESDRGSVINLDSNAPETQMQRHSRLGNRFVEDEKAFDPNNSGMTLKKKKVNVYLPRDDRDDIQTPNTDLHESYRATPDSGIGESAYGHTSSTSAGKRLDKLKEEEEELSRRRREALLFNDLDKTDEEQLKPRPNSSYMGLRKRYLSSGDARARPQTAHVKFRAEDLQAAFEEAMQRYCSLPGTPADMSENKLYKNDGTGFGEYWPERVIERHLLLKMQKEIRSQSAAQRRQARETQQQEKLQQNILNTDNRSKSGVETARPETTFSSFRSQTISTARPPTTRPQTQKEQYPNTSHSHLQQQNIKSQLKAEKSFRFKMSTNKSPSESSRPSSSRSSISDFSPKTMAKLSAKLFDPRNPKAIRPKSCRSIPSKCSQYVLVSKKENSATQLPSPLEEQLLMERFPKMGLKVLQGSMEPIIPSPRKTKKIEYSPFIYQRFS</sequence>
<feature type="region of interest" description="Disordered" evidence="2">
    <location>
        <begin position="18"/>
        <end position="121"/>
    </location>
</feature>
<keyword evidence="1" id="KW-0853">WD repeat</keyword>
<dbReference type="PANTHER" id="PTHR45532">
    <property type="entry name" value="WD REPEAT-CONTAINING PROTEIN 97"/>
    <property type="match status" value="1"/>
</dbReference>
<evidence type="ECO:0000313" key="3">
    <source>
        <dbReference type="EMBL" id="KAK3608331.1"/>
    </source>
</evidence>
<dbReference type="SMART" id="SM00320">
    <property type="entry name" value="WD40"/>
    <property type="match status" value="5"/>
</dbReference>
<feature type="region of interest" description="Disordered" evidence="2">
    <location>
        <begin position="1513"/>
        <end position="1536"/>
    </location>
</feature>
<dbReference type="Pfam" id="PF00400">
    <property type="entry name" value="WD40"/>
    <property type="match status" value="3"/>
</dbReference>
<organism evidence="3 4">
    <name type="scientific">Potamilus streckersoni</name>
    <dbReference type="NCBI Taxonomy" id="2493646"/>
    <lineage>
        <taxon>Eukaryota</taxon>
        <taxon>Metazoa</taxon>
        <taxon>Spiralia</taxon>
        <taxon>Lophotrochozoa</taxon>
        <taxon>Mollusca</taxon>
        <taxon>Bivalvia</taxon>
        <taxon>Autobranchia</taxon>
        <taxon>Heteroconchia</taxon>
        <taxon>Palaeoheterodonta</taxon>
        <taxon>Unionida</taxon>
        <taxon>Unionoidea</taxon>
        <taxon>Unionidae</taxon>
        <taxon>Ambleminae</taxon>
        <taxon>Lampsilini</taxon>
        <taxon>Potamilus</taxon>
    </lineage>
</organism>
<feature type="compositionally biased region" description="Polar residues" evidence="2">
    <location>
        <begin position="1436"/>
        <end position="1471"/>
    </location>
</feature>
<reference evidence="3" key="1">
    <citation type="journal article" date="2021" name="Genome Biol. Evol.">
        <title>A High-Quality Reference Genome for a Parasitic Bivalve with Doubly Uniparental Inheritance (Bivalvia: Unionida).</title>
        <authorList>
            <person name="Smith C.H."/>
        </authorList>
    </citation>
    <scope>NUCLEOTIDE SEQUENCE</scope>
    <source>
        <strain evidence="3">CHS0354</strain>
    </source>
</reference>
<dbReference type="PROSITE" id="PS50082">
    <property type="entry name" value="WD_REPEATS_2"/>
    <property type="match status" value="3"/>
</dbReference>
<gene>
    <name evidence="3" type="ORF">CHS0354_030785</name>
</gene>
<feature type="compositionally biased region" description="Basic and acidic residues" evidence="2">
    <location>
        <begin position="79"/>
        <end position="104"/>
    </location>
</feature>
<evidence type="ECO:0000256" key="2">
    <source>
        <dbReference type="SAM" id="MobiDB-lite"/>
    </source>
</evidence>
<feature type="compositionally biased region" description="Acidic residues" evidence="2">
    <location>
        <begin position="69"/>
        <end position="78"/>
    </location>
</feature>
<feature type="compositionally biased region" description="Basic and acidic residues" evidence="2">
    <location>
        <begin position="1164"/>
        <end position="1200"/>
    </location>
</feature>
<dbReference type="EMBL" id="JAEAOA010001832">
    <property type="protein sequence ID" value="KAK3608331.1"/>
    <property type="molecule type" value="Genomic_DNA"/>
</dbReference>
<protein>
    <recommendedName>
        <fullName evidence="5">WD repeat-containing protein</fullName>
    </recommendedName>
</protein>
<feature type="compositionally biased region" description="Polar residues" evidence="2">
    <location>
        <begin position="1483"/>
        <end position="1501"/>
    </location>
</feature>
<dbReference type="PROSITE" id="PS50294">
    <property type="entry name" value="WD_REPEATS_REGION"/>
    <property type="match status" value="2"/>
</dbReference>
<feature type="region of interest" description="Disordered" evidence="2">
    <location>
        <begin position="982"/>
        <end position="1302"/>
    </location>
</feature>
<dbReference type="Gene3D" id="2.130.10.10">
    <property type="entry name" value="YVTN repeat-like/Quinoprotein amine dehydrogenase"/>
    <property type="match status" value="2"/>
</dbReference>
<feature type="compositionally biased region" description="Basic and acidic residues" evidence="2">
    <location>
        <begin position="1135"/>
        <end position="1154"/>
    </location>
</feature>
<feature type="compositionally biased region" description="Low complexity" evidence="2">
    <location>
        <begin position="1473"/>
        <end position="1482"/>
    </location>
</feature>
<accession>A0AAE0TDD8</accession>
<reference evidence="3" key="2">
    <citation type="journal article" date="2021" name="Genome Biol. Evol.">
        <title>Developing a high-quality reference genome for a parasitic bivalve with doubly uniparental inheritance (Bivalvia: Unionida).</title>
        <authorList>
            <person name="Smith C.H."/>
        </authorList>
    </citation>
    <scope>NUCLEOTIDE SEQUENCE</scope>
    <source>
        <strain evidence="3">CHS0354</strain>
        <tissue evidence="3">Mantle</tissue>
    </source>
</reference>
<reference evidence="3" key="3">
    <citation type="submission" date="2023-05" db="EMBL/GenBank/DDBJ databases">
        <authorList>
            <person name="Smith C.H."/>
        </authorList>
    </citation>
    <scope>NUCLEOTIDE SEQUENCE</scope>
    <source>
        <strain evidence="3">CHS0354</strain>
        <tissue evidence="3">Mantle</tissue>
    </source>
</reference>
<proteinExistence type="predicted"/>
<dbReference type="PANTHER" id="PTHR45532:SF3">
    <property type="match status" value="1"/>
</dbReference>
<feature type="repeat" description="WD" evidence="1">
    <location>
        <begin position="330"/>
        <end position="371"/>
    </location>
</feature>
<feature type="repeat" description="WD" evidence="1">
    <location>
        <begin position="748"/>
        <end position="780"/>
    </location>
</feature>
<evidence type="ECO:0000313" key="4">
    <source>
        <dbReference type="Proteomes" id="UP001195483"/>
    </source>
</evidence>
<dbReference type="InterPro" id="IPR036322">
    <property type="entry name" value="WD40_repeat_dom_sf"/>
</dbReference>
<evidence type="ECO:0008006" key="5">
    <source>
        <dbReference type="Google" id="ProtNLM"/>
    </source>
</evidence>
<dbReference type="InterPro" id="IPR001680">
    <property type="entry name" value="WD40_rpt"/>
</dbReference>
<feature type="region of interest" description="Disordered" evidence="2">
    <location>
        <begin position="1420"/>
        <end position="1501"/>
    </location>
</feature>
<dbReference type="Proteomes" id="UP001195483">
    <property type="component" value="Unassembled WGS sequence"/>
</dbReference>